<accession>A0A316DYC5</accession>
<evidence type="ECO:0000313" key="3">
    <source>
        <dbReference type="Proteomes" id="UP000245667"/>
    </source>
</evidence>
<gene>
    <name evidence="1" type="ORF">HZY62_13370</name>
    <name evidence="2" type="ORF">LX92_02864</name>
</gene>
<dbReference type="Proteomes" id="UP000651837">
    <property type="component" value="Unassembled WGS sequence"/>
</dbReference>
<protein>
    <submittedName>
        <fullName evidence="2">Uncharacterized protein</fullName>
    </submittedName>
</protein>
<name>A0A316DYC5_9FLAO</name>
<keyword evidence="4" id="KW-1185">Reference proteome</keyword>
<dbReference type="RefSeq" id="WP_109651825.1">
    <property type="nucleotide sequence ID" value="NZ_JACWLN010000005.1"/>
</dbReference>
<dbReference type="EMBL" id="QGGQ01000006">
    <property type="protein sequence ID" value="PWK22925.1"/>
    <property type="molecule type" value="Genomic_DNA"/>
</dbReference>
<reference evidence="2 3" key="1">
    <citation type="submission" date="2018-05" db="EMBL/GenBank/DDBJ databases">
        <title>Genomic Encyclopedia of Archaeal and Bacterial Type Strains, Phase II (KMG-II): from individual species to whole genera.</title>
        <authorList>
            <person name="Goeker M."/>
        </authorList>
    </citation>
    <scope>NUCLEOTIDE SEQUENCE [LARGE SCALE GENOMIC DNA]</scope>
    <source>
        <strain evidence="2 3">DSM 23514</strain>
    </source>
</reference>
<dbReference type="OrthoDB" id="1446991at2"/>
<proteinExistence type="predicted"/>
<dbReference type="EMBL" id="JACWLN010000005">
    <property type="protein sequence ID" value="MBD1261588.1"/>
    <property type="molecule type" value="Genomic_DNA"/>
</dbReference>
<dbReference type="Proteomes" id="UP000245667">
    <property type="component" value="Unassembled WGS sequence"/>
</dbReference>
<dbReference type="AlphaFoldDB" id="A0A316DYC5"/>
<organism evidence="2 3">
    <name type="scientific">Maribacter polysiphoniae</name>
    <dbReference type="NCBI Taxonomy" id="429344"/>
    <lineage>
        <taxon>Bacteria</taxon>
        <taxon>Pseudomonadati</taxon>
        <taxon>Bacteroidota</taxon>
        <taxon>Flavobacteriia</taxon>
        <taxon>Flavobacteriales</taxon>
        <taxon>Flavobacteriaceae</taxon>
        <taxon>Maribacter</taxon>
    </lineage>
</organism>
<reference evidence="1 4" key="2">
    <citation type="submission" date="2020-07" db="EMBL/GenBank/DDBJ databases">
        <title>The draft genome sequence of Maribacter polysiphoniae KCTC 22021.</title>
        <authorList>
            <person name="Mu L."/>
        </authorList>
    </citation>
    <scope>NUCLEOTIDE SEQUENCE [LARGE SCALE GENOMIC DNA]</scope>
    <source>
        <strain evidence="1 4">KCTC 22021</strain>
    </source>
</reference>
<sequence>MKTILHLTLAIFISIQLCSCKENAQKNTDVNTNDTVPQSITKEKKENTRKTAIVNIEADISGKKFSLTEYNPETSTDVVFLNGGLQFRIHDYQNKSVLVNIYSPEMFTKLPLTITRQSLALPPKEAATSKTQSRLEILIPSRQHFQGDNKILYEGSVTLEELSTTKILINFDGKGIAHGARKKTENLFPMKGRIKLENFSIYDTRMKE</sequence>
<evidence type="ECO:0000313" key="2">
    <source>
        <dbReference type="EMBL" id="PWK22925.1"/>
    </source>
</evidence>
<evidence type="ECO:0000313" key="4">
    <source>
        <dbReference type="Proteomes" id="UP000651837"/>
    </source>
</evidence>
<comment type="caution">
    <text evidence="2">The sequence shown here is derived from an EMBL/GenBank/DDBJ whole genome shotgun (WGS) entry which is preliminary data.</text>
</comment>
<evidence type="ECO:0000313" key="1">
    <source>
        <dbReference type="EMBL" id="MBD1261588.1"/>
    </source>
</evidence>